<dbReference type="Proteomes" id="UP000051497">
    <property type="component" value="Unassembled WGS sequence"/>
</dbReference>
<dbReference type="InterPro" id="IPR003749">
    <property type="entry name" value="ThiS/MoaD-like"/>
</dbReference>
<dbReference type="Pfam" id="PF02597">
    <property type="entry name" value="ThiS"/>
    <property type="match status" value="1"/>
</dbReference>
<dbReference type="InterPro" id="IPR010035">
    <property type="entry name" value="Thi_S"/>
</dbReference>
<name>A0A0Q9YNA9_9GAMM</name>
<keyword evidence="3" id="KW-1185">Reference proteome</keyword>
<reference evidence="1" key="1">
    <citation type="submission" date="2015-09" db="EMBL/GenBank/DDBJ databases">
        <title>Draft Genome Sequences of Two Novel Amoeba-resistant Intranuclear Bacteria, Candidatus Berkiella cookevillensis and Candidatus Berkiella aquae.</title>
        <authorList>
            <person name="Mehari Y.T."/>
            <person name="Arivett B.A."/>
            <person name="Farone A.L."/>
            <person name="Gunderson J.H."/>
            <person name="Farone M.B."/>
        </authorList>
    </citation>
    <scope>NUCLEOTIDE SEQUENCE [LARGE SCALE GENOMIC DNA]</scope>
    <source>
        <strain evidence="1">HT99</strain>
    </source>
</reference>
<organism evidence="1">
    <name type="scientific">Candidatus Berkiella aquae</name>
    <dbReference type="NCBI Taxonomy" id="295108"/>
    <lineage>
        <taxon>Bacteria</taxon>
        <taxon>Pseudomonadati</taxon>
        <taxon>Pseudomonadota</taxon>
        <taxon>Gammaproteobacteria</taxon>
        <taxon>Candidatus Berkiellales</taxon>
        <taxon>Candidatus Berkiellaceae</taxon>
        <taxon>Candidatus Berkiella</taxon>
    </lineage>
</organism>
<dbReference type="SUPFAM" id="SSF54285">
    <property type="entry name" value="MoaD/ThiS"/>
    <property type="match status" value="1"/>
</dbReference>
<dbReference type="RefSeq" id="WP_083482786.1">
    <property type="nucleotide sequence ID" value="NZ_LKAJ02000001.1"/>
</dbReference>
<reference evidence="2" key="2">
    <citation type="journal article" date="2016" name="Genome Announc.">
        <title>Draft Genome Sequences of Two Novel Amoeba-Resistant Intranuclear Bacteria, 'Candidatus Berkiella cookevillensis' and 'Candidatus Berkiella aquae'.</title>
        <authorList>
            <person name="Mehari Y.T."/>
            <person name="Arivett B.A."/>
            <person name="Farone A.L."/>
            <person name="Gunderson J.H."/>
            <person name="Farone M.B."/>
        </authorList>
    </citation>
    <scope>NUCLEOTIDE SEQUENCE</scope>
    <source>
        <strain evidence="2">HT99</strain>
    </source>
</reference>
<dbReference type="CDD" id="cd00565">
    <property type="entry name" value="Ubl_ThiS"/>
    <property type="match status" value="1"/>
</dbReference>
<comment type="caution">
    <text evidence="1">The sequence shown here is derived from an EMBL/GenBank/DDBJ whole genome shotgun (WGS) entry which is preliminary data.</text>
</comment>
<accession>A0A0Q9YNA9</accession>
<proteinExistence type="predicted"/>
<dbReference type="EMBL" id="LKAJ01000002">
    <property type="protein sequence ID" value="KRG22192.1"/>
    <property type="molecule type" value="Genomic_DNA"/>
</dbReference>
<gene>
    <name evidence="2" type="primary">thiS</name>
    <name evidence="1" type="ORF">HT99x_00611</name>
    <name evidence="2" type="ORF">HT99x_014285</name>
</gene>
<reference evidence="2" key="3">
    <citation type="submission" date="2021-06" db="EMBL/GenBank/DDBJ databases">
        <title>Genomic Description and Analysis of Intracellular Bacteria, Candidatus Berkiella cookevillensis and Candidatus Berkiella aquae.</title>
        <authorList>
            <person name="Kidane D.T."/>
            <person name="Mehari Y.T."/>
            <person name="Rice F.C."/>
            <person name="Arivett B.A."/>
            <person name="Farone A.L."/>
            <person name="Berk S.G."/>
            <person name="Farone M.B."/>
        </authorList>
    </citation>
    <scope>NUCLEOTIDE SEQUENCE</scope>
    <source>
        <strain evidence="2">HT99</strain>
    </source>
</reference>
<dbReference type="InterPro" id="IPR016155">
    <property type="entry name" value="Mopterin_synth/thiamin_S_b"/>
</dbReference>
<dbReference type="PANTHER" id="PTHR34472">
    <property type="entry name" value="SULFUR CARRIER PROTEIN THIS"/>
    <property type="match status" value="1"/>
</dbReference>
<sequence length="68" mass="7574">MNKISVKINQQVLDIAANETLQKLLQGMILPSIYAIAINGKFLPKEQYLQYQLKQGDEIAVLTPMQGG</sequence>
<protein>
    <submittedName>
        <fullName evidence="1">Sulfur carrier protein ThiS</fullName>
    </submittedName>
</protein>
<evidence type="ECO:0000313" key="3">
    <source>
        <dbReference type="Proteomes" id="UP000051497"/>
    </source>
</evidence>
<dbReference type="InterPro" id="IPR012675">
    <property type="entry name" value="Beta-grasp_dom_sf"/>
</dbReference>
<dbReference type="Gene3D" id="3.10.20.30">
    <property type="match status" value="1"/>
</dbReference>
<dbReference type="STRING" id="295108.HT99x_00611"/>
<dbReference type="EMBL" id="LKAJ02000001">
    <property type="protein sequence ID" value="MCS5712605.1"/>
    <property type="molecule type" value="Genomic_DNA"/>
</dbReference>
<dbReference type="AlphaFoldDB" id="A0A0Q9YNA9"/>
<dbReference type="OrthoDB" id="9800283at2"/>
<dbReference type="PANTHER" id="PTHR34472:SF1">
    <property type="entry name" value="SULFUR CARRIER PROTEIN THIS"/>
    <property type="match status" value="1"/>
</dbReference>
<evidence type="ECO:0000313" key="1">
    <source>
        <dbReference type="EMBL" id="KRG22192.1"/>
    </source>
</evidence>
<evidence type="ECO:0000313" key="2">
    <source>
        <dbReference type="EMBL" id="MCS5712605.1"/>
    </source>
</evidence>
<dbReference type="NCBIfam" id="TIGR01683">
    <property type="entry name" value="thiS"/>
    <property type="match status" value="1"/>
</dbReference>